<dbReference type="PATRIC" id="fig|1423755.3.peg.604"/>
<proteinExistence type="inferred from homology"/>
<feature type="binding site" evidence="4">
    <location>
        <position position="275"/>
    </location>
    <ligand>
        <name>(3S)-3-hydroxy-3-methylglutaryl-CoA</name>
        <dbReference type="ChEBI" id="CHEBI:43074"/>
    </ligand>
</feature>
<evidence type="ECO:0000256" key="4">
    <source>
        <dbReference type="PIRSR" id="PIRSR611554-2"/>
    </source>
</evidence>
<dbReference type="InterPro" id="IPR011554">
    <property type="entry name" value="HMG_CoA_synthase_prok"/>
</dbReference>
<dbReference type="CDD" id="cd00827">
    <property type="entry name" value="init_cond_enzymes"/>
    <property type="match status" value="1"/>
</dbReference>
<keyword evidence="2" id="KW-0808">Transferase</keyword>
<dbReference type="eggNOG" id="COG3425">
    <property type="taxonomic scope" value="Bacteria"/>
</dbReference>
<organism evidence="7 8">
    <name type="scientific">Ligilactobacillus hayakitensis DSM 18933 = JCM 14209</name>
    <dbReference type="NCBI Taxonomy" id="1423755"/>
    <lineage>
        <taxon>Bacteria</taxon>
        <taxon>Bacillati</taxon>
        <taxon>Bacillota</taxon>
        <taxon>Bacilli</taxon>
        <taxon>Lactobacillales</taxon>
        <taxon>Lactobacillaceae</taxon>
        <taxon>Ligilactobacillus</taxon>
    </lineage>
</organism>
<comment type="caution">
    <text evidence="7">The sequence shown here is derived from an EMBL/GenBank/DDBJ whole genome shotgun (WGS) entry which is preliminary data.</text>
</comment>
<evidence type="ECO:0000256" key="2">
    <source>
        <dbReference type="ARBA" id="ARBA00022679"/>
    </source>
</evidence>
<name>A0A0R1WLL5_9LACO</name>
<comment type="similarity">
    <text evidence="1">Belongs to the thiolase-like superfamily. HMG-CoA synthase family.</text>
</comment>
<evidence type="ECO:0000313" key="7">
    <source>
        <dbReference type="EMBL" id="KRM18768.1"/>
    </source>
</evidence>
<dbReference type="PANTHER" id="PTHR43323:SF2">
    <property type="entry name" value="HYDROXYMETHYLGLUTARYL-COA SYNTHASE"/>
    <property type="match status" value="1"/>
</dbReference>
<evidence type="ECO:0000256" key="3">
    <source>
        <dbReference type="PIRSR" id="PIRSR611554-1"/>
    </source>
</evidence>
<reference evidence="7 8" key="1">
    <citation type="journal article" date="2015" name="Genome Announc.">
        <title>Expanding the biotechnology potential of lactobacilli through comparative genomics of 213 strains and associated genera.</title>
        <authorList>
            <person name="Sun Z."/>
            <person name="Harris H.M."/>
            <person name="McCann A."/>
            <person name="Guo C."/>
            <person name="Argimon S."/>
            <person name="Zhang W."/>
            <person name="Yang X."/>
            <person name="Jeffery I.B."/>
            <person name="Cooney J.C."/>
            <person name="Kagawa T.F."/>
            <person name="Liu W."/>
            <person name="Song Y."/>
            <person name="Salvetti E."/>
            <person name="Wrobel A."/>
            <person name="Rasinkangas P."/>
            <person name="Parkhill J."/>
            <person name="Rea M.C."/>
            <person name="O'Sullivan O."/>
            <person name="Ritari J."/>
            <person name="Douillard F.P."/>
            <person name="Paul Ross R."/>
            <person name="Yang R."/>
            <person name="Briner A.E."/>
            <person name="Felis G.E."/>
            <person name="de Vos W.M."/>
            <person name="Barrangou R."/>
            <person name="Klaenhammer T.R."/>
            <person name="Caufield P.W."/>
            <person name="Cui Y."/>
            <person name="Zhang H."/>
            <person name="O'Toole P.W."/>
        </authorList>
    </citation>
    <scope>NUCLEOTIDE SEQUENCE [LARGE SCALE GENOMIC DNA]</scope>
    <source>
        <strain evidence="7 8">DSM 18933</strain>
    </source>
</reference>
<feature type="binding site" evidence="4">
    <location>
        <position position="143"/>
    </location>
    <ligand>
        <name>(3S)-3-hydroxy-3-methylglutaryl-CoA</name>
        <dbReference type="ChEBI" id="CHEBI:43074"/>
    </ligand>
</feature>
<protein>
    <submittedName>
        <fullName evidence="7">Hydroxymethylglutaryl-coa synthase</fullName>
    </submittedName>
</protein>
<accession>A0A0R1WLL5</accession>
<keyword evidence="8" id="KW-1185">Reference proteome</keyword>
<dbReference type="Pfam" id="PF08540">
    <property type="entry name" value="HMG_CoA_synt_C"/>
    <property type="match status" value="2"/>
</dbReference>
<evidence type="ECO:0000259" key="5">
    <source>
        <dbReference type="Pfam" id="PF01154"/>
    </source>
</evidence>
<dbReference type="PANTHER" id="PTHR43323">
    <property type="entry name" value="3-HYDROXY-3-METHYLGLUTARYL COENZYME A SYNTHASE"/>
    <property type="match status" value="1"/>
</dbReference>
<feature type="binding site" evidence="4">
    <location>
        <position position="29"/>
    </location>
    <ligand>
        <name>(3S)-3-hydroxy-3-methylglutaryl-CoA</name>
        <dbReference type="ChEBI" id="CHEBI:43074"/>
    </ligand>
</feature>
<dbReference type="SUPFAM" id="SSF53901">
    <property type="entry name" value="Thiolase-like"/>
    <property type="match status" value="2"/>
</dbReference>
<feature type="active site" description="Proton donor/acceptor" evidence="3">
    <location>
        <position position="233"/>
    </location>
</feature>
<feature type="active site" description="Acyl-thioester intermediate" evidence="3">
    <location>
        <position position="111"/>
    </location>
</feature>
<dbReference type="STRING" id="1423755.FC40_GL000551"/>
<feature type="active site" description="Proton donor/acceptor" evidence="3">
    <location>
        <position position="79"/>
    </location>
</feature>
<evidence type="ECO:0000313" key="8">
    <source>
        <dbReference type="Proteomes" id="UP000051054"/>
    </source>
</evidence>
<dbReference type="InterPro" id="IPR016039">
    <property type="entry name" value="Thiolase-like"/>
</dbReference>
<feature type="domain" description="Hydroxymethylglutaryl-coenzyme A synthase C-terminal" evidence="6">
    <location>
        <begin position="259"/>
        <end position="378"/>
    </location>
</feature>
<dbReference type="AlphaFoldDB" id="A0A0R1WLL5"/>
<dbReference type="InterPro" id="IPR013746">
    <property type="entry name" value="HMG_CoA_synt_C_dom"/>
</dbReference>
<feature type="domain" description="Hydroxymethylglutaryl-coenzyme A synthase N-terminal" evidence="5">
    <location>
        <begin position="2"/>
        <end position="164"/>
    </location>
</feature>
<feature type="domain" description="Hydroxymethylglutaryl-coenzyme A synthase C-terminal" evidence="6">
    <location>
        <begin position="175"/>
        <end position="251"/>
    </location>
</feature>
<evidence type="ECO:0000259" key="6">
    <source>
        <dbReference type="Pfam" id="PF08540"/>
    </source>
</evidence>
<dbReference type="NCBIfam" id="TIGR01835">
    <property type="entry name" value="HMG-CoA-S_prok"/>
    <property type="match status" value="1"/>
</dbReference>
<dbReference type="GO" id="GO:0006084">
    <property type="term" value="P:acetyl-CoA metabolic process"/>
    <property type="evidence" value="ECO:0007669"/>
    <property type="project" value="InterPro"/>
</dbReference>
<dbReference type="OrthoDB" id="9769523at2"/>
<dbReference type="Pfam" id="PF01154">
    <property type="entry name" value="HMG_CoA_synt_N"/>
    <property type="match status" value="1"/>
</dbReference>
<dbReference type="InterPro" id="IPR013528">
    <property type="entry name" value="HMG_CoA_synth_N"/>
</dbReference>
<dbReference type="EMBL" id="AZGD01000090">
    <property type="protein sequence ID" value="KRM18768.1"/>
    <property type="molecule type" value="Genomic_DNA"/>
</dbReference>
<evidence type="ECO:0000256" key="1">
    <source>
        <dbReference type="ARBA" id="ARBA00007061"/>
    </source>
</evidence>
<dbReference type="Gene3D" id="3.40.47.10">
    <property type="match status" value="2"/>
</dbReference>
<feature type="binding site" evidence="4">
    <location>
        <position position="242"/>
    </location>
    <ligand>
        <name>(3S)-3-hydroxy-3-methylglutaryl-CoA</name>
        <dbReference type="ChEBI" id="CHEBI:43074"/>
    </ligand>
</feature>
<dbReference type="Proteomes" id="UP000051054">
    <property type="component" value="Unassembled WGS sequence"/>
</dbReference>
<dbReference type="GO" id="GO:0004421">
    <property type="term" value="F:hydroxymethylglutaryl-CoA synthase activity"/>
    <property type="evidence" value="ECO:0007669"/>
    <property type="project" value="InterPro"/>
</dbReference>
<dbReference type="RefSeq" id="WP_025021863.1">
    <property type="nucleotide sequence ID" value="NZ_AZGD01000090.1"/>
</dbReference>
<sequence length="387" mass="43177">MKIGIDNIGFYTSNLFLDMAKLAKKRNEDPNKYLIGIGQEKMAVIPKTQDIVTLGANAASQIVTDDLMDEIDLVIVGTESGMDNSKSAAAYIANLLGLKNSIRTFEIKQACYGATAGLQMAKDYIQIHPDKKALVIGADIAKYGLKTKGEPTQGGGAVAMLVSANPKLLAFDGDSTYYAEDVMDFWRPLGYSEAKVDGKFSTNVYLDFLSHVYADYQDTYGAKLTDFASFAFHLPYTKQGLKAIKFLIQNEPEEVQASYLNKFEASRKYNKIVGNLYTGSLYLSLLSLLENADFLKENDKIGLYSYGSGAQGEFFAMKLVEGFQSVLTGKTKNLLAKREEISVEEYEKIYQSTLNYRDNEVFDVTEDHARYVLAKIDDTKRIYIKQF</sequence>
<gene>
    <name evidence="7" type="ORF">FC40_GL000551</name>
</gene>